<evidence type="ECO:0000256" key="6">
    <source>
        <dbReference type="ARBA" id="ARBA00022519"/>
    </source>
</evidence>
<keyword evidence="5 12" id="KW-1003">Cell membrane</keyword>
<evidence type="ECO:0000256" key="5">
    <source>
        <dbReference type="ARBA" id="ARBA00022475"/>
    </source>
</evidence>
<dbReference type="PANTHER" id="PTHR47755">
    <property type="entry name" value="CELL DIVISION PROTEIN FTSX"/>
    <property type="match status" value="1"/>
</dbReference>
<keyword evidence="10 12" id="KW-0472">Membrane</keyword>
<comment type="function">
    <text evidence="12">Part of the ABC transporter FtsEX involved in cellular division.</text>
</comment>
<proteinExistence type="inferred from homology"/>
<evidence type="ECO:0000256" key="11">
    <source>
        <dbReference type="ARBA" id="ARBA00023306"/>
    </source>
</evidence>
<comment type="subcellular location">
    <subcellularLocation>
        <location evidence="1">Cell inner membrane</location>
        <topology evidence="1">Multi-pass membrane protein</topology>
    </subcellularLocation>
</comment>
<evidence type="ECO:0000256" key="4">
    <source>
        <dbReference type="ARBA" id="ARBA00021907"/>
    </source>
</evidence>
<dbReference type="EMBL" id="AMRI01000013">
    <property type="protein sequence ID" value="EKE73035.1"/>
    <property type="molecule type" value="Genomic_DNA"/>
</dbReference>
<dbReference type="InterPro" id="IPR047590">
    <property type="entry name" value="FtsX_proteobact-type"/>
</dbReference>
<keyword evidence="17" id="KW-1185">Reference proteome</keyword>
<sequence length="326" mass="35715">MSLLFENRTVGASAARPGLGSRLLMYFVRHVQQAVGSLGELYKAPLASLLTIAVLGFSLTLPTTFYVLLKNVEAVSGQFDKASEITLLLKDRITEDDAAKAATRIGLYPEVAEARLITRDEALTEFRQKSGFGEALDYLDDNPLPNTLIVVPTDRHAGPKAAEALLDKLSKEREVAQGRLDLDWLKRLDALVGMVRDGVALVAALLLVTMVLVVGNTIRLMIEHRRDTINVMKMVGATDAFVRRPFLYTGLWYGLAAGLLAAALVTLGLWWLERSVARVVDLYQTQFRLDGLDGQEWLALLGLSVALGLGGAYLAVWRHLKAMDPA</sequence>
<dbReference type="InterPro" id="IPR004513">
    <property type="entry name" value="FtsX"/>
</dbReference>
<keyword evidence="7 12" id="KW-0132">Cell division</keyword>
<dbReference type="GO" id="GO:0005886">
    <property type="term" value="C:plasma membrane"/>
    <property type="evidence" value="ECO:0007669"/>
    <property type="project" value="UniProtKB-SubCell"/>
</dbReference>
<evidence type="ECO:0000256" key="7">
    <source>
        <dbReference type="ARBA" id="ARBA00022618"/>
    </source>
</evidence>
<evidence type="ECO:0000256" key="1">
    <source>
        <dbReference type="ARBA" id="ARBA00004429"/>
    </source>
</evidence>
<dbReference type="STRING" id="745411.B3C1_10477"/>
<feature type="domain" description="FtsX extracellular" evidence="15">
    <location>
        <begin position="84"/>
        <end position="168"/>
    </location>
</feature>
<dbReference type="InterPro" id="IPR040690">
    <property type="entry name" value="FtsX_ECD"/>
</dbReference>
<feature type="transmembrane region" description="Helical" evidence="13">
    <location>
        <begin position="297"/>
        <end position="316"/>
    </location>
</feature>
<reference evidence="16 17" key="1">
    <citation type="journal article" date="2012" name="J. Bacteriol.">
        <title>Genome Sequence of Gallaecimonas xiamenensis Type Strain 3-C-1.</title>
        <authorList>
            <person name="Lai Q."/>
            <person name="Wang L."/>
            <person name="Wang W."/>
            <person name="Shao Z."/>
        </authorList>
    </citation>
    <scope>NUCLEOTIDE SEQUENCE [LARGE SCALE GENOMIC DNA]</scope>
    <source>
        <strain evidence="16 17">3-C-1</strain>
    </source>
</reference>
<feature type="transmembrane region" description="Helical" evidence="13">
    <location>
        <begin position="46"/>
        <end position="69"/>
    </location>
</feature>
<dbReference type="InterPro" id="IPR003838">
    <property type="entry name" value="ABC3_permease_C"/>
</dbReference>
<feature type="transmembrane region" description="Helical" evidence="13">
    <location>
        <begin position="251"/>
        <end position="272"/>
    </location>
</feature>
<dbReference type="PIRSF" id="PIRSF003097">
    <property type="entry name" value="FtsX"/>
    <property type="match status" value="1"/>
</dbReference>
<evidence type="ECO:0000256" key="13">
    <source>
        <dbReference type="SAM" id="Phobius"/>
    </source>
</evidence>
<dbReference type="NCBIfam" id="TIGR00439">
    <property type="entry name" value="FtsX_Gneg"/>
    <property type="match status" value="1"/>
</dbReference>
<evidence type="ECO:0000259" key="14">
    <source>
        <dbReference type="Pfam" id="PF02687"/>
    </source>
</evidence>
<feature type="transmembrane region" description="Helical" evidence="13">
    <location>
        <begin position="198"/>
        <end position="222"/>
    </location>
</feature>
<gene>
    <name evidence="16" type="ORF">B3C1_10477</name>
</gene>
<accession>K2K6I1</accession>
<dbReference type="GO" id="GO:0032153">
    <property type="term" value="C:cell division site"/>
    <property type="evidence" value="ECO:0007669"/>
    <property type="project" value="TreeGrafter"/>
</dbReference>
<comment type="similarity">
    <text evidence="2 12">Belongs to the ABC-4 integral membrane protein family. FtsX subfamily.</text>
</comment>
<keyword evidence="6 12" id="KW-0997">Cell inner membrane</keyword>
<dbReference type="Gene3D" id="3.30.70.3040">
    <property type="match status" value="1"/>
</dbReference>
<dbReference type="eggNOG" id="COG2177">
    <property type="taxonomic scope" value="Bacteria"/>
</dbReference>
<keyword evidence="8 13" id="KW-0812">Transmembrane</keyword>
<dbReference type="AlphaFoldDB" id="K2K6I1"/>
<evidence type="ECO:0000256" key="2">
    <source>
        <dbReference type="ARBA" id="ARBA00007379"/>
    </source>
</evidence>
<dbReference type="Pfam" id="PF02687">
    <property type="entry name" value="FtsX"/>
    <property type="match status" value="1"/>
</dbReference>
<keyword evidence="11 12" id="KW-0131">Cell cycle</keyword>
<name>K2K6I1_9GAMM</name>
<evidence type="ECO:0000313" key="16">
    <source>
        <dbReference type="EMBL" id="EKE73035.1"/>
    </source>
</evidence>
<dbReference type="OrthoDB" id="9813411at2"/>
<dbReference type="PANTHER" id="PTHR47755:SF1">
    <property type="entry name" value="CELL DIVISION PROTEIN FTSX"/>
    <property type="match status" value="1"/>
</dbReference>
<evidence type="ECO:0000256" key="9">
    <source>
        <dbReference type="ARBA" id="ARBA00022989"/>
    </source>
</evidence>
<dbReference type="PATRIC" id="fig|745411.4.peg.2055"/>
<comment type="subunit">
    <text evidence="3">Forms a membrane-associated complex with FtsE.</text>
</comment>
<evidence type="ECO:0000256" key="8">
    <source>
        <dbReference type="ARBA" id="ARBA00022692"/>
    </source>
</evidence>
<evidence type="ECO:0000313" key="17">
    <source>
        <dbReference type="Proteomes" id="UP000006755"/>
    </source>
</evidence>
<feature type="domain" description="ABC3 transporter permease C-terminal" evidence="14">
    <location>
        <begin position="201"/>
        <end position="321"/>
    </location>
</feature>
<evidence type="ECO:0000256" key="12">
    <source>
        <dbReference type="PIRNR" id="PIRNR003097"/>
    </source>
</evidence>
<keyword evidence="9 13" id="KW-1133">Transmembrane helix</keyword>
<dbReference type="RefSeq" id="WP_008484721.1">
    <property type="nucleotide sequence ID" value="NZ_AMRI01000013.1"/>
</dbReference>
<protein>
    <recommendedName>
        <fullName evidence="4 12">Cell division protein FtsX</fullName>
    </recommendedName>
</protein>
<evidence type="ECO:0000256" key="3">
    <source>
        <dbReference type="ARBA" id="ARBA00011160"/>
    </source>
</evidence>
<dbReference type="Pfam" id="PF18075">
    <property type="entry name" value="FtsX_ECD"/>
    <property type="match status" value="1"/>
</dbReference>
<dbReference type="Proteomes" id="UP000006755">
    <property type="component" value="Unassembled WGS sequence"/>
</dbReference>
<dbReference type="GO" id="GO:0051301">
    <property type="term" value="P:cell division"/>
    <property type="evidence" value="ECO:0007669"/>
    <property type="project" value="UniProtKB-KW"/>
</dbReference>
<organism evidence="16 17">
    <name type="scientific">Gallaecimonas xiamenensis 3-C-1</name>
    <dbReference type="NCBI Taxonomy" id="745411"/>
    <lineage>
        <taxon>Bacteria</taxon>
        <taxon>Pseudomonadati</taxon>
        <taxon>Pseudomonadota</taxon>
        <taxon>Gammaproteobacteria</taxon>
        <taxon>Enterobacterales</taxon>
        <taxon>Gallaecimonadaceae</taxon>
        <taxon>Gallaecimonas</taxon>
    </lineage>
</organism>
<evidence type="ECO:0000259" key="15">
    <source>
        <dbReference type="Pfam" id="PF18075"/>
    </source>
</evidence>
<comment type="caution">
    <text evidence="16">The sequence shown here is derived from an EMBL/GenBank/DDBJ whole genome shotgun (WGS) entry which is preliminary data.</text>
</comment>
<evidence type="ECO:0000256" key="10">
    <source>
        <dbReference type="ARBA" id="ARBA00023136"/>
    </source>
</evidence>